<sequence>MRLIKSKYTPRSSTQPTYVSFRSQPPLPSHRSHTSVPYEVYGSAHPPSYSQDTVYDPYLLVPIVRPHISHRFAAQEPLKEFSGSPETNRGRDSSYNTLGYTATAYGVSTSKPYIGRHSTDRGFEVDRSLGEEHDRVQSLNIQGEADERVDDDGDGDGDDDDQNYGEDAGDEEQPVPVAPASRSDRQSRHGKGKGLTDSFMSVMSKISGSRNKRPGMAHEILAPIQMRKKAWIYIYFPLFAYAVRPGTQACKPYIQQYPILSYKNEHKLLDIRLAGYDDS</sequence>
<proteinExistence type="predicted"/>
<gene>
    <name evidence="1" type="ORF">M9H77_34319</name>
</gene>
<accession>A0ACB9ZMJ8</accession>
<dbReference type="EMBL" id="CM044708">
    <property type="protein sequence ID" value="KAI5648314.1"/>
    <property type="molecule type" value="Genomic_DNA"/>
</dbReference>
<keyword evidence="2" id="KW-1185">Reference proteome</keyword>
<name>A0ACB9ZMJ8_CATRO</name>
<reference evidence="2" key="1">
    <citation type="journal article" date="2023" name="Nat. Plants">
        <title>Single-cell RNA sequencing provides a high-resolution roadmap for understanding the multicellular compartmentation of specialized metabolism.</title>
        <authorList>
            <person name="Sun S."/>
            <person name="Shen X."/>
            <person name="Li Y."/>
            <person name="Li Y."/>
            <person name="Wang S."/>
            <person name="Li R."/>
            <person name="Zhang H."/>
            <person name="Shen G."/>
            <person name="Guo B."/>
            <person name="Wei J."/>
            <person name="Xu J."/>
            <person name="St-Pierre B."/>
            <person name="Chen S."/>
            <person name="Sun C."/>
        </authorList>
    </citation>
    <scope>NUCLEOTIDE SEQUENCE [LARGE SCALE GENOMIC DNA]</scope>
</reference>
<protein>
    <submittedName>
        <fullName evidence="1">Uncharacterized protein</fullName>
    </submittedName>
</protein>
<evidence type="ECO:0000313" key="1">
    <source>
        <dbReference type="EMBL" id="KAI5648314.1"/>
    </source>
</evidence>
<dbReference type="Proteomes" id="UP001060085">
    <property type="component" value="Linkage Group LG08"/>
</dbReference>
<evidence type="ECO:0000313" key="2">
    <source>
        <dbReference type="Proteomes" id="UP001060085"/>
    </source>
</evidence>
<comment type="caution">
    <text evidence="1">The sequence shown here is derived from an EMBL/GenBank/DDBJ whole genome shotgun (WGS) entry which is preliminary data.</text>
</comment>
<organism evidence="1 2">
    <name type="scientific">Catharanthus roseus</name>
    <name type="common">Madagascar periwinkle</name>
    <name type="synonym">Vinca rosea</name>
    <dbReference type="NCBI Taxonomy" id="4058"/>
    <lineage>
        <taxon>Eukaryota</taxon>
        <taxon>Viridiplantae</taxon>
        <taxon>Streptophyta</taxon>
        <taxon>Embryophyta</taxon>
        <taxon>Tracheophyta</taxon>
        <taxon>Spermatophyta</taxon>
        <taxon>Magnoliopsida</taxon>
        <taxon>eudicotyledons</taxon>
        <taxon>Gunneridae</taxon>
        <taxon>Pentapetalae</taxon>
        <taxon>asterids</taxon>
        <taxon>lamiids</taxon>
        <taxon>Gentianales</taxon>
        <taxon>Apocynaceae</taxon>
        <taxon>Rauvolfioideae</taxon>
        <taxon>Vinceae</taxon>
        <taxon>Catharanthinae</taxon>
        <taxon>Catharanthus</taxon>
    </lineage>
</organism>